<evidence type="ECO:0000313" key="4">
    <source>
        <dbReference type="WBParaSite" id="TCNE_0001140001-mRNA-1"/>
    </source>
</evidence>
<accession>A0A183USD0</accession>
<sequence length="67" mass="7461">MISCKLRAEEGVQDDSTSRRRRQGFKMSCELRMVEELQDILRAEGDGGGSEDDGEGSGYPTSWNAYV</sequence>
<evidence type="ECO:0000313" key="2">
    <source>
        <dbReference type="EMBL" id="VDM42721.1"/>
    </source>
</evidence>
<reference evidence="2 3" key="2">
    <citation type="submission" date="2018-11" db="EMBL/GenBank/DDBJ databases">
        <authorList>
            <consortium name="Pathogen Informatics"/>
        </authorList>
    </citation>
    <scope>NUCLEOTIDE SEQUENCE [LARGE SCALE GENOMIC DNA]</scope>
</reference>
<dbReference type="EMBL" id="UYWY01020846">
    <property type="protein sequence ID" value="VDM42721.1"/>
    <property type="molecule type" value="Genomic_DNA"/>
</dbReference>
<gene>
    <name evidence="2" type="ORF">TCNE_LOCUS11400</name>
</gene>
<keyword evidence="3" id="KW-1185">Reference proteome</keyword>
<proteinExistence type="predicted"/>
<feature type="region of interest" description="Disordered" evidence="1">
    <location>
        <begin position="1"/>
        <end position="24"/>
    </location>
</feature>
<feature type="region of interest" description="Disordered" evidence="1">
    <location>
        <begin position="42"/>
        <end position="67"/>
    </location>
</feature>
<evidence type="ECO:0000313" key="3">
    <source>
        <dbReference type="Proteomes" id="UP000050794"/>
    </source>
</evidence>
<dbReference type="AlphaFoldDB" id="A0A183USD0"/>
<organism evidence="3 4">
    <name type="scientific">Toxocara canis</name>
    <name type="common">Canine roundworm</name>
    <dbReference type="NCBI Taxonomy" id="6265"/>
    <lineage>
        <taxon>Eukaryota</taxon>
        <taxon>Metazoa</taxon>
        <taxon>Ecdysozoa</taxon>
        <taxon>Nematoda</taxon>
        <taxon>Chromadorea</taxon>
        <taxon>Rhabditida</taxon>
        <taxon>Spirurina</taxon>
        <taxon>Ascaridomorpha</taxon>
        <taxon>Ascaridoidea</taxon>
        <taxon>Toxocaridae</taxon>
        <taxon>Toxocara</taxon>
    </lineage>
</organism>
<protein>
    <submittedName>
        <fullName evidence="2 4">Uncharacterized protein</fullName>
    </submittedName>
</protein>
<dbReference type="Proteomes" id="UP000050794">
    <property type="component" value="Unassembled WGS sequence"/>
</dbReference>
<evidence type="ECO:0000256" key="1">
    <source>
        <dbReference type="SAM" id="MobiDB-lite"/>
    </source>
</evidence>
<feature type="compositionally biased region" description="Basic and acidic residues" evidence="1">
    <location>
        <begin position="1"/>
        <end position="10"/>
    </location>
</feature>
<name>A0A183USD0_TOXCA</name>
<reference evidence="4" key="1">
    <citation type="submission" date="2016-06" db="UniProtKB">
        <authorList>
            <consortium name="WormBaseParasite"/>
        </authorList>
    </citation>
    <scope>IDENTIFICATION</scope>
</reference>
<dbReference type="WBParaSite" id="TCNE_0001140001-mRNA-1">
    <property type="protein sequence ID" value="TCNE_0001140001-mRNA-1"/>
    <property type="gene ID" value="TCNE_0001140001"/>
</dbReference>